<comment type="caution">
    <text evidence="2">The sequence shown here is derived from an EMBL/GenBank/DDBJ whole genome shotgun (WGS) entry which is preliminary data.</text>
</comment>
<keyword evidence="1" id="KW-0472">Membrane</keyword>
<evidence type="ECO:0000313" key="3">
    <source>
        <dbReference type="Proteomes" id="UP000815846"/>
    </source>
</evidence>
<protein>
    <submittedName>
        <fullName evidence="2">DUF2149 domain-containing protein</fullName>
    </submittedName>
</protein>
<organism evidence="2 3">
    <name type="scientific">Colwellia echini</name>
    <dbReference type="NCBI Taxonomy" id="1982103"/>
    <lineage>
        <taxon>Bacteria</taxon>
        <taxon>Pseudomonadati</taxon>
        <taxon>Pseudomonadota</taxon>
        <taxon>Gammaproteobacteria</taxon>
        <taxon>Alteromonadales</taxon>
        <taxon>Colwelliaceae</taxon>
        <taxon>Colwellia</taxon>
    </lineage>
</organism>
<name>A0ABY3MY06_9GAMM</name>
<sequence>MSHQWRSSQFDSQEQEPLGPLANLIDIMLVFACGLIAALVALSPELEQHFQVNQQAVHQESMEKIQPINSVGKELTSTPEALKNKLQSQEGYQSMGQVYRDPETGKLILISNE</sequence>
<dbReference type="EMBL" id="PJAI02000007">
    <property type="protein sequence ID" value="TYK65979.1"/>
    <property type="molecule type" value="Genomic_DNA"/>
</dbReference>
<reference evidence="2 3" key="1">
    <citation type="submission" date="2019-08" db="EMBL/GenBank/DDBJ databases">
        <title>Microbe sample from Colwellia echini.</title>
        <authorList>
            <person name="Christiansen L."/>
            <person name="Pathiraja D."/>
            <person name="Schultz-Johansen M."/>
            <person name="Choi I.-G."/>
            <person name="Stougaard P."/>
        </authorList>
    </citation>
    <scope>NUCLEOTIDE SEQUENCE [LARGE SCALE GENOMIC DNA]</scope>
    <source>
        <strain evidence="2 3">A3</strain>
    </source>
</reference>
<dbReference type="Pfam" id="PF09919">
    <property type="entry name" value="DUF2149"/>
    <property type="match status" value="1"/>
</dbReference>
<feature type="transmembrane region" description="Helical" evidence="1">
    <location>
        <begin position="20"/>
        <end position="42"/>
    </location>
</feature>
<dbReference type="Proteomes" id="UP000815846">
    <property type="component" value="Unassembled WGS sequence"/>
</dbReference>
<evidence type="ECO:0000256" key="1">
    <source>
        <dbReference type="SAM" id="Phobius"/>
    </source>
</evidence>
<accession>A0ABY3MY06</accession>
<gene>
    <name evidence="2" type="ORF">CWS31_008520</name>
</gene>
<dbReference type="InterPro" id="IPR018676">
    <property type="entry name" value="DUF2149"/>
</dbReference>
<keyword evidence="1" id="KW-0812">Transmembrane</keyword>
<evidence type="ECO:0000313" key="2">
    <source>
        <dbReference type="EMBL" id="TYK65979.1"/>
    </source>
</evidence>
<keyword evidence="3" id="KW-1185">Reference proteome</keyword>
<proteinExistence type="predicted"/>
<dbReference type="RefSeq" id="WP_101342939.1">
    <property type="nucleotide sequence ID" value="NZ_PJAI02000007.1"/>
</dbReference>
<keyword evidence="1" id="KW-1133">Transmembrane helix</keyword>